<proteinExistence type="predicted"/>
<accession>A0A645A9L7</accession>
<organism evidence="1">
    <name type="scientific">bioreactor metagenome</name>
    <dbReference type="NCBI Taxonomy" id="1076179"/>
    <lineage>
        <taxon>unclassified sequences</taxon>
        <taxon>metagenomes</taxon>
        <taxon>ecological metagenomes</taxon>
    </lineage>
</organism>
<name>A0A645A9L7_9ZZZZ</name>
<sequence length="136" mass="15544">MEEVKRIGDIEKLKKDGKLPNELIEKIEDDLHIVHEWSDMDEESCFEDFNADNFGYGHIAIFDGTEEKQDYVKIGLTDGLEKITPETVEEQLIGGIKWSRLVVVYNDSYSMILWIPSGIMENNKTIDTLFGSSIAI</sequence>
<evidence type="ECO:0000313" key="1">
    <source>
        <dbReference type="EMBL" id="MPM49870.1"/>
    </source>
</evidence>
<gene>
    <name evidence="1" type="ORF">SDC9_96604</name>
</gene>
<dbReference type="AlphaFoldDB" id="A0A645A9L7"/>
<reference evidence="1" key="1">
    <citation type="submission" date="2019-08" db="EMBL/GenBank/DDBJ databases">
        <authorList>
            <person name="Kucharzyk K."/>
            <person name="Murdoch R.W."/>
            <person name="Higgins S."/>
            <person name="Loffler F."/>
        </authorList>
    </citation>
    <scope>NUCLEOTIDE SEQUENCE</scope>
</reference>
<dbReference type="EMBL" id="VSSQ01012707">
    <property type="protein sequence ID" value="MPM49870.1"/>
    <property type="molecule type" value="Genomic_DNA"/>
</dbReference>
<protein>
    <submittedName>
        <fullName evidence="1">Uncharacterized protein</fullName>
    </submittedName>
</protein>
<comment type="caution">
    <text evidence="1">The sequence shown here is derived from an EMBL/GenBank/DDBJ whole genome shotgun (WGS) entry which is preliminary data.</text>
</comment>